<keyword evidence="1" id="KW-0812">Transmembrane</keyword>
<dbReference type="RefSeq" id="WP_343767520.1">
    <property type="nucleotide sequence ID" value="NZ_BAAACF010000001.1"/>
</dbReference>
<evidence type="ECO:0000256" key="1">
    <source>
        <dbReference type="SAM" id="Phobius"/>
    </source>
</evidence>
<feature type="transmembrane region" description="Helical" evidence="1">
    <location>
        <begin position="186"/>
        <end position="208"/>
    </location>
</feature>
<dbReference type="Proteomes" id="UP001500339">
    <property type="component" value="Unassembled WGS sequence"/>
</dbReference>
<name>A0ABP3U2K4_9CLOT</name>
<keyword evidence="1" id="KW-0472">Membrane</keyword>
<reference evidence="3" key="1">
    <citation type="journal article" date="2019" name="Int. J. Syst. Evol. Microbiol.">
        <title>The Global Catalogue of Microorganisms (GCM) 10K type strain sequencing project: providing services to taxonomists for standard genome sequencing and annotation.</title>
        <authorList>
            <consortium name="The Broad Institute Genomics Platform"/>
            <consortium name="The Broad Institute Genome Sequencing Center for Infectious Disease"/>
            <person name="Wu L."/>
            <person name="Ma J."/>
        </authorList>
    </citation>
    <scope>NUCLEOTIDE SEQUENCE [LARGE SCALE GENOMIC DNA]</scope>
    <source>
        <strain evidence="3">JCM 1405</strain>
    </source>
</reference>
<keyword evidence="1" id="KW-1133">Transmembrane helix</keyword>
<feature type="transmembrane region" description="Helical" evidence="1">
    <location>
        <begin position="113"/>
        <end position="135"/>
    </location>
</feature>
<protein>
    <submittedName>
        <fullName evidence="2">Uncharacterized protein</fullName>
    </submittedName>
</protein>
<organism evidence="2 3">
    <name type="scientific">Clostridium malenominatum</name>
    <dbReference type="NCBI Taxonomy" id="1539"/>
    <lineage>
        <taxon>Bacteria</taxon>
        <taxon>Bacillati</taxon>
        <taxon>Bacillota</taxon>
        <taxon>Clostridia</taxon>
        <taxon>Eubacteriales</taxon>
        <taxon>Clostridiaceae</taxon>
        <taxon>Clostridium</taxon>
    </lineage>
</organism>
<keyword evidence="3" id="KW-1185">Reference proteome</keyword>
<dbReference type="EMBL" id="BAAACF010000001">
    <property type="protein sequence ID" value="GAA0721031.1"/>
    <property type="molecule type" value="Genomic_DNA"/>
</dbReference>
<proteinExistence type="predicted"/>
<evidence type="ECO:0000313" key="2">
    <source>
        <dbReference type="EMBL" id="GAA0721031.1"/>
    </source>
</evidence>
<evidence type="ECO:0000313" key="3">
    <source>
        <dbReference type="Proteomes" id="UP001500339"/>
    </source>
</evidence>
<comment type="caution">
    <text evidence="2">The sequence shown here is derived from an EMBL/GenBank/DDBJ whole genome shotgun (WGS) entry which is preliminary data.</text>
</comment>
<feature type="transmembrane region" description="Helical" evidence="1">
    <location>
        <begin position="60"/>
        <end position="77"/>
    </location>
</feature>
<sequence>MIKLEHINIVVFWGAVWGIVETMIGHLIHLISFDIGRHIWFPLAFYFLYKVYTQTKRKEAVLYVAFIVSGIKLMNLFMETSLDRALNPIATIISEALAMIVICKILEKAENDFNLFGILAVNCIWRIIYTTYLLLMPVSYIFSSHLRDIGPSVKFFFIDNLASTLVAFISLVIVKKLCENKEEKNLNIPPTPIVSFSILVLAFIIKWFI</sequence>
<feature type="transmembrane region" description="Helical" evidence="1">
    <location>
        <begin position="89"/>
        <end position="106"/>
    </location>
</feature>
<gene>
    <name evidence="2" type="ORF">GCM10008905_10940</name>
</gene>
<feature type="transmembrane region" description="Helical" evidence="1">
    <location>
        <begin position="35"/>
        <end position="53"/>
    </location>
</feature>
<accession>A0ABP3U2K4</accession>
<feature type="transmembrane region" description="Helical" evidence="1">
    <location>
        <begin position="155"/>
        <end position="174"/>
    </location>
</feature>
<feature type="transmembrane region" description="Helical" evidence="1">
    <location>
        <begin position="7"/>
        <end position="29"/>
    </location>
</feature>